<feature type="region of interest" description="Disordered" evidence="1">
    <location>
        <begin position="52"/>
        <end position="73"/>
    </location>
</feature>
<dbReference type="Proteomes" id="UP000638043">
    <property type="component" value="Unassembled WGS sequence"/>
</dbReference>
<comment type="caution">
    <text evidence="2">The sequence shown here is derived from an EMBL/GenBank/DDBJ whole genome shotgun (WGS) entry which is preliminary data.</text>
</comment>
<sequence>MPVMKRFANRRPKRPKDVASQIAGKTQSRENPTLGFDSRIIPIAITSMSGISAPQSRGIRNHGSATTRAMSIRMGRRPAINMLVFSIDPRANETITENSDTRLIAI</sequence>
<keyword evidence="3" id="KW-1185">Reference proteome</keyword>
<reference evidence="3" key="1">
    <citation type="journal article" date="2019" name="Int. J. Syst. Evol. Microbiol.">
        <title>The Global Catalogue of Microorganisms (GCM) 10K type strain sequencing project: providing services to taxonomists for standard genome sequencing and annotation.</title>
        <authorList>
            <consortium name="The Broad Institute Genomics Platform"/>
            <consortium name="The Broad Institute Genome Sequencing Center for Infectious Disease"/>
            <person name="Wu L."/>
            <person name="Ma J."/>
        </authorList>
    </citation>
    <scope>NUCLEOTIDE SEQUENCE [LARGE SCALE GENOMIC DNA]</scope>
    <source>
        <strain evidence="3">CGMCC 4.7181</strain>
    </source>
</reference>
<name>A0ABQ2N3W4_9MICO</name>
<gene>
    <name evidence="2" type="ORF">GCM10010910_29320</name>
</gene>
<proteinExistence type="predicted"/>
<organism evidence="2 3">
    <name type="scientific">Microbacterium nanhaiense</name>
    <dbReference type="NCBI Taxonomy" id="1301026"/>
    <lineage>
        <taxon>Bacteria</taxon>
        <taxon>Bacillati</taxon>
        <taxon>Actinomycetota</taxon>
        <taxon>Actinomycetes</taxon>
        <taxon>Micrococcales</taxon>
        <taxon>Microbacteriaceae</taxon>
        <taxon>Microbacterium</taxon>
    </lineage>
</organism>
<evidence type="ECO:0000256" key="1">
    <source>
        <dbReference type="SAM" id="MobiDB-lite"/>
    </source>
</evidence>
<accession>A0ABQ2N3W4</accession>
<evidence type="ECO:0000313" key="3">
    <source>
        <dbReference type="Proteomes" id="UP000638043"/>
    </source>
</evidence>
<evidence type="ECO:0000313" key="2">
    <source>
        <dbReference type="EMBL" id="GGO67471.1"/>
    </source>
</evidence>
<feature type="region of interest" description="Disordered" evidence="1">
    <location>
        <begin position="1"/>
        <end position="35"/>
    </location>
</feature>
<protein>
    <submittedName>
        <fullName evidence="2">Uncharacterized protein</fullName>
    </submittedName>
</protein>
<dbReference type="EMBL" id="BMMQ01000013">
    <property type="protein sequence ID" value="GGO67471.1"/>
    <property type="molecule type" value="Genomic_DNA"/>
</dbReference>